<gene>
    <name evidence="5" type="ORF">ACFQRI_08970</name>
</gene>
<dbReference type="InterPro" id="IPR015813">
    <property type="entry name" value="Pyrv/PenolPyrv_kinase-like_dom"/>
</dbReference>
<comment type="similarity">
    <text evidence="1">Belongs to the HpcH/HpaI aldolase family.</text>
</comment>
<organism evidence="5 6">
    <name type="scientific">Saccharopolyspora griseoalba</name>
    <dbReference type="NCBI Taxonomy" id="1431848"/>
    <lineage>
        <taxon>Bacteria</taxon>
        <taxon>Bacillati</taxon>
        <taxon>Actinomycetota</taxon>
        <taxon>Actinomycetes</taxon>
        <taxon>Pseudonocardiales</taxon>
        <taxon>Pseudonocardiaceae</taxon>
        <taxon>Saccharopolyspora</taxon>
    </lineage>
</organism>
<accession>A0ABW2LGA6</accession>
<dbReference type="SUPFAM" id="SSF51621">
    <property type="entry name" value="Phosphoenolpyruvate/pyruvate domain"/>
    <property type="match status" value="1"/>
</dbReference>
<dbReference type="InterPro" id="IPR040442">
    <property type="entry name" value="Pyrv_kinase-like_dom_sf"/>
</dbReference>
<evidence type="ECO:0000313" key="6">
    <source>
        <dbReference type="Proteomes" id="UP001596504"/>
    </source>
</evidence>
<keyword evidence="6" id="KW-1185">Reference proteome</keyword>
<evidence type="ECO:0000259" key="4">
    <source>
        <dbReference type="Pfam" id="PF03328"/>
    </source>
</evidence>
<protein>
    <submittedName>
        <fullName evidence="5">HpcH/HpaI aldolase/citrate lyase family protein</fullName>
    </submittedName>
</protein>
<feature type="domain" description="HpcH/HpaI aldolase/citrate lyase" evidence="4">
    <location>
        <begin position="15"/>
        <end position="238"/>
    </location>
</feature>
<proteinExistence type="inferred from homology"/>
<dbReference type="Proteomes" id="UP001596504">
    <property type="component" value="Unassembled WGS sequence"/>
</dbReference>
<dbReference type="InterPro" id="IPR050251">
    <property type="entry name" value="HpcH-HpaI_aldolase"/>
</dbReference>
<evidence type="ECO:0000256" key="2">
    <source>
        <dbReference type="ARBA" id="ARBA00022723"/>
    </source>
</evidence>
<name>A0ABW2LGA6_9PSEU</name>
<evidence type="ECO:0000256" key="3">
    <source>
        <dbReference type="ARBA" id="ARBA00023239"/>
    </source>
</evidence>
<dbReference type="Gene3D" id="3.20.20.60">
    <property type="entry name" value="Phosphoenolpyruvate-binding domains"/>
    <property type="match status" value="1"/>
</dbReference>
<sequence length="252" mass="26109">MREFTDRIRNRQRAIGYWIMLDAPPATERIARLGYDYVVVDAQHGLLGSTGTRNALLAIDAGAVSAPLVRVQQNDPFAIGQALDAGACGVVVPLVDTPEDAAAAVRAAKYPPEGGRSFGPMRSALRIGPAPAEANETVVVLVMIETPQGLDNVEAICATPGIDGVYVGPADLRLAVGGSSPSDPSVDGEFEAAAARIAAAAEAAGISAGFHTRDGEEAERRLGQGYTYATVAGDLVHLEQAAKAHLSRARGA</sequence>
<dbReference type="RefSeq" id="WP_380666536.1">
    <property type="nucleotide sequence ID" value="NZ_JBHTCJ010000004.1"/>
</dbReference>
<keyword evidence="2" id="KW-0479">Metal-binding</keyword>
<dbReference type="PANTHER" id="PTHR30502:SF0">
    <property type="entry name" value="PHOSPHOENOLPYRUVATE CARBOXYLASE FAMILY PROTEIN"/>
    <property type="match status" value="1"/>
</dbReference>
<dbReference type="EMBL" id="JBHTCJ010000004">
    <property type="protein sequence ID" value="MFC7341542.1"/>
    <property type="molecule type" value="Genomic_DNA"/>
</dbReference>
<dbReference type="InterPro" id="IPR005000">
    <property type="entry name" value="Aldolase/citrate-lyase_domain"/>
</dbReference>
<evidence type="ECO:0000256" key="1">
    <source>
        <dbReference type="ARBA" id="ARBA00005568"/>
    </source>
</evidence>
<dbReference type="Pfam" id="PF03328">
    <property type="entry name" value="HpcH_HpaI"/>
    <property type="match status" value="1"/>
</dbReference>
<dbReference type="PANTHER" id="PTHR30502">
    <property type="entry name" value="2-KETO-3-DEOXY-L-RHAMNONATE ALDOLASE"/>
    <property type="match status" value="1"/>
</dbReference>
<keyword evidence="3 5" id="KW-0456">Lyase</keyword>
<reference evidence="6" key="1">
    <citation type="journal article" date="2019" name="Int. J. Syst. Evol. Microbiol.">
        <title>The Global Catalogue of Microorganisms (GCM) 10K type strain sequencing project: providing services to taxonomists for standard genome sequencing and annotation.</title>
        <authorList>
            <consortium name="The Broad Institute Genomics Platform"/>
            <consortium name="The Broad Institute Genome Sequencing Center for Infectious Disease"/>
            <person name="Wu L."/>
            <person name="Ma J."/>
        </authorList>
    </citation>
    <scope>NUCLEOTIDE SEQUENCE [LARGE SCALE GENOMIC DNA]</scope>
    <source>
        <strain evidence="6">WLHS5</strain>
    </source>
</reference>
<evidence type="ECO:0000313" key="5">
    <source>
        <dbReference type="EMBL" id="MFC7341542.1"/>
    </source>
</evidence>
<dbReference type="GO" id="GO:0016829">
    <property type="term" value="F:lyase activity"/>
    <property type="evidence" value="ECO:0007669"/>
    <property type="project" value="UniProtKB-KW"/>
</dbReference>
<comment type="caution">
    <text evidence="5">The sequence shown here is derived from an EMBL/GenBank/DDBJ whole genome shotgun (WGS) entry which is preliminary data.</text>
</comment>